<dbReference type="AlphaFoldDB" id="A0A9N9X2U9"/>
<keyword evidence="3" id="KW-1185">Reference proteome</keyword>
<feature type="region of interest" description="Disordered" evidence="1">
    <location>
        <begin position="112"/>
        <end position="135"/>
    </location>
</feature>
<evidence type="ECO:0000313" key="3">
    <source>
        <dbReference type="Proteomes" id="UP001153737"/>
    </source>
</evidence>
<gene>
    <name evidence="2" type="ORF">PHAECO_LOCUS6239</name>
</gene>
<evidence type="ECO:0000256" key="1">
    <source>
        <dbReference type="SAM" id="MobiDB-lite"/>
    </source>
</evidence>
<accession>A0A9N9X2U9</accession>
<reference evidence="2" key="2">
    <citation type="submission" date="2022-10" db="EMBL/GenBank/DDBJ databases">
        <authorList>
            <consortium name="ENA_rothamsted_submissions"/>
            <consortium name="culmorum"/>
            <person name="King R."/>
        </authorList>
    </citation>
    <scope>NUCLEOTIDE SEQUENCE</scope>
</reference>
<protein>
    <submittedName>
        <fullName evidence="2">Uncharacterized protein</fullName>
    </submittedName>
</protein>
<dbReference type="Proteomes" id="UP001153737">
    <property type="component" value="Chromosome 2"/>
</dbReference>
<feature type="compositionally biased region" description="Basic and acidic residues" evidence="1">
    <location>
        <begin position="112"/>
        <end position="125"/>
    </location>
</feature>
<feature type="region of interest" description="Disordered" evidence="1">
    <location>
        <begin position="276"/>
        <end position="314"/>
    </location>
</feature>
<reference evidence="2" key="1">
    <citation type="submission" date="2022-01" db="EMBL/GenBank/DDBJ databases">
        <authorList>
            <person name="King R."/>
        </authorList>
    </citation>
    <scope>NUCLEOTIDE SEQUENCE</scope>
</reference>
<organism evidence="2 3">
    <name type="scientific">Phaedon cochleariae</name>
    <name type="common">Mustard beetle</name>
    <dbReference type="NCBI Taxonomy" id="80249"/>
    <lineage>
        <taxon>Eukaryota</taxon>
        <taxon>Metazoa</taxon>
        <taxon>Ecdysozoa</taxon>
        <taxon>Arthropoda</taxon>
        <taxon>Hexapoda</taxon>
        <taxon>Insecta</taxon>
        <taxon>Pterygota</taxon>
        <taxon>Neoptera</taxon>
        <taxon>Endopterygota</taxon>
        <taxon>Coleoptera</taxon>
        <taxon>Polyphaga</taxon>
        <taxon>Cucujiformia</taxon>
        <taxon>Chrysomeloidea</taxon>
        <taxon>Chrysomelidae</taxon>
        <taxon>Chrysomelinae</taxon>
        <taxon>Chrysomelini</taxon>
        <taxon>Phaedon</taxon>
    </lineage>
</organism>
<sequence length="314" mass="35267">MAKGMLLNCINISKEYLLGGGVGVKIELTPLEEIGLSVWGKVAVTGRPLVMVSGGLAGSTNDHLDEIENLDETEETAVSTNEGIGDIEEIIILNEGESAEIYEPHNRFNLKTDRTMSPERNHGDRNQGVMKSSIRKKKLKRTNRLNLNDSAQLLKSSYDEKTKSLQEISNTIFKFANTYEEIEKDRNKIKEKNSTSKFNLQVEPSSSTFKFNLQVQRPSSTFKFNFKFKLQVQSSRSSFKFKLRVEPSSSTFKFKLQVQPSSSNFGLNLQVQPSSQTPEYNLQVQPPSSTSKFDLQVQTSSSTSKFELQVEPSS</sequence>
<proteinExistence type="predicted"/>
<name>A0A9N9X2U9_PHACE</name>
<evidence type="ECO:0000313" key="2">
    <source>
        <dbReference type="EMBL" id="CAG9818875.1"/>
    </source>
</evidence>
<dbReference type="EMBL" id="OU896708">
    <property type="protein sequence ID" value="CAG9818875.1"/>
    <property type="molecule type" value="Genomic_DNA"/>
</dbReference>